<dbReference type="EMBL" id="LGTE01000002">
    <property type="protein sequence ID" value="KNZ70821.1"/>
    <property type="molecule type" value="Genomic_DNA"/>
</dbReference>
<accession>A0A0L6W5R7</accession>
<evidence type="ECO:0000313" key="10">
    <source>
        <dbReference type="Proteomes" id="UP000037175"/>
    </source>
</evidence>
<comment type="subcellular location">
    <subcellularLocation>
        <location evidence="1 7">Cell membrane</location>
        <topology evidence="1 7">Multi-pass membrane protein</topology>
    </subcellularLocation>
</comment>
<evidence type="ECO:0000256" key="2">
    <source>
        <dbReference type="ARBA" id="ARBA00022448"/>
    </source>
</evidence>
<feature type="transmembrane region" description="Helical" evidence="7">
    <location>
        <begin position="33"/>
        <end position="51"/>
    </location>
</feature>
<dbReference type="SUPFAM" id="SSF161098">
    <property type="entry name" value="MetI-like"/>
    <property type="match status" value="1"/>
</dbReference>
<comment type="caution">
    <text evidence="9">The sequence shown here is derived from an EMBL/GenBank/DDBJ whole genome shotgun (WGS) entry which is preliminary data.</text>
</comment>
<sequence length="222" mass="24085">MFPSPFTVGKTLYNGFVDNSFVLAITCSLQRLLISYAIAVVIGVAVGILMGKYKVIDETVGSLIVGLQSIPSVVWLPLALLWFGMNEKAIIFITSLGGTWTMIVNTDTGVKSVPPIILRAARTMGAKGTKLFWHVVIPAAVPSIITGMRLAWAFAWRALMAGELLSSGTGLGQILMMGRNLSDMSQIVAVMIIIGMIGCLVDNLMFKKVELNIRRRWGLLIV</sequence>
<proteinExistence type="inferred from homology"/>
<dbReference type="CDD" id="cd06261">
    <property type="entry name" value="TM_PBP2"/>
    <property type="match status" value="1"/>
</dbReference>
<name>A0A0L6W5R7_9FIRM</name>
<feature type="domain" description="ABC transmembrane type-1" evidence="8">
    <location>
        <begin position="25"/>
        <end position="205"/>
    </location>
</feature>
<evidence type="ECO:0000313" key="9">
    <source>
        <dbReference type="EMBL" id="KNZ70821.1"/>
    </source>
</evidence>
<evidence type="ECO:0000256" key="6">
    <source>
        <dbReference type="ARBA" id="ARBA00023136"/>
    </source>
</evidence>
<dbReference type="PATRIC" id="fig|281456.6.peg.531"/>
<dbReference type="AlphaFoldDB" id="A0A0L6W5R7"/>
<reference evidence="10" key="1">
    <citation type="submission" date="2015-07" db="EMBL/GenBank/DDBJ databases">
        <title>Complete Genome of Thermincola ferriacetica strain Z-0001T.</title>
        <authorList>
            <person name="Lusk B."/>
            <person name="Badalamenti J.P."/>
            <person name="Parameswaran P."/>
            <person name="Bond D.R."/>
            <person name="Torres C.I."/>
        </authorList>
    </citation>
    <scope>NUCLEOTIDE SEQUENCE [LARGE SCALE GENOMIC DNA]</scope>
    <source>
        <strain evidence="10">Z-0001</strain>
    </source>
</reference>
<gene>
    <name evidence="9" type="ORF">Tfer_0500</name>
</gene>
<dbReference type="PANTHER" id="PTHR30151:SF0">
    <property type="entry name" value="ABC TRANSPORTER PERMEASE PROTEIN MJ0413-RELATED"/>
    <property type="match status" value="1"/>
</dbReference>
<organism evidence="9 10">
    <name type="scientific">Thermincola ferriacetica</name>
    <dbReference type="NCBI Taxonomy" id="281456"/>
    <lineage>
        <taxon>Bacteria</taxon>
        <taxon>Bacillati</taxon>
        <taxon>Bacillota</taxon>
        <taxon>Clostridia</taxon>
        <taxon>Eubacteriales</taxon>
        <taxon>Thermincolaceae</taxon>
        <taxon>Thermincola</taxon>
    </lineage>
</organism>
<dbReference type="GO" id="GO:0055085">
    <property type="term" value="P:transmembrane transport"/>
    <property type="evidence" value="ECO:0007669"/>
    <property type="project" value="InterPro"/>
</dbReference>
<dbReference type="PROSITE" id="PS50928">
    <property type="entry name" value="ABC_TM1"/>
    <property type="match status" value="1"/>
</dbReference>
<dbReference type="Pfam" id="PF00528">
    <property type="entry name" value="BPD_transp_1"/>
    <property type="match status" value="1"/>
</dbReference>
<feature type="transmembrane region" description="Helical" evidence="7">
    <location>
        <begin position="63"/>
        <end position="83"/>
    </location>
</feature>
<feature type="transmembrane region" description="Helical" evidence="7">
    <location>
        <begin position="131"/>
        <end position="155"/>
    </location>
</feature>
<keyword evidence="4 7" id="KW-0812">Transmembrane</keyword>
<evidence type="ECO:0000256" key="1">
    <source>
        <dbReference type="ARBA" id="ARBA00004651"/>
    </source>
</evidence>
<keyword evidence="10" id="KW-1185">Reference proteome</keyword>
<keyword evidence="2 7" id="KW-0813">Transport</keyword>
<dbReference type="InterPro" id="IPR000515">
    <property type="entry name" value="MetI-like"/>
</dbReference>
<feature type="transmembrane region" description="Helical" evidence="7">
    <location>
        <begin position="184"/>
        <end position="206"/>
    </location>
</feature>
<evidence type="ECO:0000259" key="8">
    <source>
        <dbReference type="PROSITE" id="PS50928"/>
    </source>
</evidence>
<evidence type="ECO:0000256" key="7">
    <source>
        <dbReference type="RuleBase" id="RU363032"/>
    </source>
</evidence>
<evidence type="ECO:0000256" key="5">
    <source>
        <dbReference type="ARBA" id="ARBA00022989"/>
    </source>
</evidence>
<keyword evidence="5 7" id="KW-1133">Transmembrane helix</keyword>
<dbReference type="InterPro" id="IPR035906">
    <property type="entry name" value="MetI-like_sf"/>
</dbReference>
<keyword evidence="3" id="KW-1003">Cell membrane</keyword>
<protein>
    <submittedName>
        <fullName evidence="9">Binding-protein-dependent transport system inner membrane protein</fullName>
    </submittedName>
</protein>
<evidence type="ECO:0000256" key="3">
    <source>
        <dbReference type="ARBA" id="ARBA00022475"/>
    </source>
</evidence>
<comment type="similarity">
    <text evidence="7">Belongs to the binding-protein-dependent transport system permease family.</text>
</comment>
<dbReference type="PANTHER" id="PTHR30151">
    <property type="entry name" value="ALKANE SULFONATE ABC TRANSPORTER-RELATED, MEMBRANE SUBUNIT"/>
    <property type="match status" value="1"/>
</dbReference>
<dbReference type="GO" id="GO:0005886">
    <property type="term" value="C:plasma membrane"/>
    <property type="evidence" value="ECO:0007669"/>
    <property type="project" value="UniProtKB-SubCell"/>
</dbReference>
<evidence type="ECO:0000256" key="4">
    <source>
        <dbReference type="ARBA" id="ARBA00022692"/>
    </source>
</evidence>
<dbReference type="Proteomes" id="UP000037175">
    <property type="component" value="Unassembled WGS sequence"/>
</dbReference>
<dbReference type="Gene3D" id="1.10.3720.10">
    <property type="entry name" value="MetI-like"/>
    <property type="match status" value="1"/>
</dbReference>
<keyword evidence="6 7" id="KW-0472">Membrane</keyword>